<dbReference type="InterPro" id="IPR004871">
    <property type="entry name" value="RSE1/DDB1/CPSF1_C"/>
</dbReference>
<keyword evidence="6" id="KW-1185">Reference proteome</keyword>
<dbReference type="Proteomes" id="UP000036681">
    <property type="component" value="Unplaced"/>
</dbReference>
<dbReference type="InterPro" id="IPR015943">
    <property type="entry name" value="WD40/YVTN_repeat-like_dom_sf"/>
</dbReference>
<reference evidence="7" key="1">
    <citation type="submission" date="2023-03" db="UniProtKB">
        <authorList>
            <consortium name="WormBaseParasite"/>
        </authorList>
    </citation>
    <scope>IDENTIFICATION</scope>
</reference>
<dbReference type="SUPFAM" id="SSF50978">
    <property type="entry name" value="WD40 repeat-like"/>
    <property type="match status" value="1"/>
</dbReference>
<accession>A0A9J2PSD2</accession>
<dbReference type="InterPro" id="IPR058543">
    <property type="entry name" value="Beta-prop_RSE1/DDB1/CPSF1_2nd"/>
</dbReference>
<dbReference type="InterPro" id="IPR018846">
    <property type="entry name" value="Beta-prop_RSE1/DDB1/CPSF1_1st"/>
</dbReference>
<sequence length="984" mass="108422">MATNYIVSAQKATVVTHAVVCNFTGPNDLNLVLAKTNRLELMVVTPDGLKSYREVPVFGRIAAVKAFRVKNELMAFRLYDGLIKVVQWTEGSDLRGFNIRCEDLYIVDLDFLSDPGNFYSFKKPTVVYIYRDHNGRHLKAAAINLEDKELSSPPLWKQDNTEAEACMVIPIPQPYGGVIVVGHEAISYHKDANAYSAIAPPLIHQSQISCYGKIDRDGQRYLLGDLSGRIFMLLLDLDVATDGTASVKDLKVELLGETSIPECVVYLDNGVVFIGSRFGDSQLVRLRSEPCPDGSYISLMDTYVNLAPIRDMVVINADGQQQVITCSGAFKDGSLRIIRNGIGIEELASVELPGVKALFTLNVESELDDYLVVGFVEETHILKISGEELEDTQLPGFSTTEQTLWAGRVVSGGIAQITPLKVVLILRGNTLTWEPQSRISVVSVNELSGQVVLACGNQLHYLLLTDKITPITNIECEFEIACIDVGCVGDEIESKLCAVAYWTDMSVALRSLPDLNEIVREKCGGEMLARSLHICMMEGIVYLLVALGDGTLYYYQIDMNSGALTQPKKATLGTQPTTLKKFMSRGARNVFACSDRPTVIYSSSQKLVFSNVNLKLVAHMCALNSATYADSLVMTDGQTLVIGRIDDIQKLHIRTVPLGESVSRIAYQPETGTIAILVQRNEFVDADGKHHCGHCASKMAVNASSSHPSVVTSATTPPIEPEEIEVSSVVVFDANTLEILHSHELGKNELAMSIKSCVLGDDPQPYYAVGTAVVLTDETESKSGRLLIFQVAPSSEGGRMRLVHDKEIKGAAYSIQVLMGQFPLRYFLGKLVVAINSCVRLFEWTAEKELRLECSDFDNVTALYLRTKNDVVLVGDLMRSLSVLAYKPMESSFEKIARYCPLIYMYNCMRIEHGQYRTFESDGRTEQSVGFIDGDLVEGLLDMSRDSVEKLIDGLTLPAAADQEQKVATIEEVLKVVEDLARIH</sequence>
<name>A0A9J2PSD2_ASCLU</name>
<evidence type="ECO:0000313" key="6">
    <source>
        <dbReference type="Proteomes" id="UP000036681"/>
    </source>
</evidence>
<dbReference type="InterPro" id="IPR050358">
    <property type="entry name" value="RSE1/DDB1/CFT1"/>
</dbReference>
<dbReference type="GO" id="GO:0005634">
    <property type="term" value="C:nucleus"/>
    <property type="evidence" value="ECO:0007669"/>
    <property type="project" value="UniProtKB-SubCell"/>
</dbReference>
<evidence type="ECO:0000256" key="2">
    <source>
        <dbReference type="ARBA" id="ARBA00023242"/>
    </source>
</evidence>
<keyword evidence="2" id="KW-0539">Nucleus</keyword>
<feature type="domain" description="RSE1/DDB1/CPSF1 first beta-propeller" evidence="4">
    <location>
        <begin position="14"/>
        <end position="72"/>
    </location>
</feature>
<evidence type="ECO:0000259" key="3">
    <source>
        <dbReference type="Pfam" id="PF03178"/>
    </source>
</evidence>
<dbReference type="Pfam" id="PF10433">
    <property type="entry name" value="Beta-prop_RSE1_1st"/>
    <property type="match status" value="2"/>
</dbReference>
<comment type="subcellular location">
    <subcellularLocation>
        <location evidence="1">Nucleus</location>
    </subcellularLocation>
</comment>
<feature type="domain" description="RSE1/DDB1/CPSF1 first beta-propeller" evidence="4">
    <location>
        <begin position="74"/>
        <end position="302"/>
    </location>
</feature>
<dbReference type="Pfam" id="PF23726">
    <property type="entry name" value="Beta-prop_RSE1_2nd"/>
    <property type="match status" value="1"/>
</dbReference>
<evidence type="ECO:0000256" key="1">
    <source>
        <dbReference type="ARBA" id="ARBA00004123"/>
    </source>
</evidence>
<dbReference type="AlphaFoldDB" id="A0A9J2PSD2"/>
<protein>
    <submittedName>
        <fullName evidence="7">DNA damage-binding protein 1</fullName>
    </submittedName>
</protein>
<feature type="domain" description="RSE1/DDB1/CPSF1 second beta-propeller" evidence="5">
    <location>
        <begin position="344"/>
        <end position="645"/>
    </location>
</feature>
<dbReference type="PANTHER" id="PTHR10644">
    <property type="entry name" value="DNA REPAIR/RNA PROCESSING CPSF FAMILY"/>
    <property type="match status" value="1"/>
</dbReference>
<dbReference type="InterPro" id="IPR036322">
    <property type="entry name" value="WD40_repeat_dom_sf"/>
</dbReference>
<evidence type="ECO:0000259" key="5">
    <source>
        <dbReference type="Pfam" id="PF23726"/>
    </source>
</evidence>
<proteinExistence type="predicted"/>
<dbReference type="Gene3D" id="2.130.10.10">
    <property type="entry name" value="YVTN repeat-like/Quinoprotein amine dehydrogenase"/>
    <property type="match status" value="4"/>
</dbReference>
<dbReference type="GO" id="GO:0003676">
    <property type="term" value="F:nucleic acid binding"/>
    <property type="evidence" value="ECO:0007669"/>
    <property type="project" value="InterPro"/>
</dbReference>
<evidence type="ECO:0000313" key="7">
    <source>
        <dbReference type="WBParaSite" id="ALUE_0001221401-mRNA-1"/>
    </source>
</evidence>
<feature type="domain" description="RSE1/DDB1/CPSF1 C-terminal" evidence="3">
    <location>
        <begin position="727"/>
        <end position="908"/>
    </location>
</feature>
<evidence type="ECO:0000259" key="4">
    <source>
        <dbReference type="Pfam" id="PF10433"/>
    </source>
</evidence>
<dbReference type="WBParaSite" id="ALUE_0001221401-mRNA-1">
    <property type="protein sequence ID" value="ALUE_0001221401-mRNA-1"/>
    <property type="gene ID" value="ALUE_0001221401"/>
</dbReference>
<dbReference type="Pfam" id="PF03178">
    <property type="entry name" value="CPSF_A"/>
    <property type="match status" value="1"/>
</dbReference>
<organism evidence="6 7">
    <name type="scientific">Ascaris lumbricoides</name>
    <name type="common">Giant roundworm</name>
    <dbReference type="NCBI Taxonomy" id="6252"/>
    <lineage>
        <taxon>Eukaryota</taxon>
        <taxon>Metazoa</taxon>
        <taxon>Ecdysozoa</taxon>
        <taxon>Nematoda</taxon>
        <taxon>Chromadorea</taxon>
        <taxon>Rhabditida</taxon>
        <taxon>Spirurina</taxon>
        <taxon>Ascaridomorpha</taxon>
        <taxon>Ascaridoidea</taxon>
        <taxon>Ascarididae</taxon>
        <taxon>Ascaris</taxon>
    </lineage>
</organism>